<keyword evidence="2 7" id="KW-0436">Ligase</keyword>
<dbReference type="STRING" id="1618333.UR93_C0021G0006"/>
<reference evidence="9 10" key="1">
    <citation type="journal article" date="2015" name="Nature">
        <title>rRNA introns, odd ribosomes, and small enigmatic genomes across a large radiation of phyla.</title>
        <authorList>
            <person name="Brown C.T."/>
            <person name="Hug L.A."/>
            <person name="Thomas B.C."/>
            <person name="Sharon I."/>
            <person name="Castelle C.J."/>
            <person name="Singh A."/>
            <person name="Wilkins M.J."/>
            <person name="Williams K.H."/>
            <person name="Banfield J.F."/>
        </authorList>
    </citation>
    <scope>NUCLEOTIDE SEQUENCE [LARGE SCALE GENOMIC DNA]</scope>
</reference>
<evidence type="ECO:0000313" key="9">
    <source>
        <dbReference type="EMBL" id="KKP88119.1"/>
    </source>
</evidence>
<dbReference type="GO" id="GO:0016740">
    <property type="term" value="F:transferase activity"/>
    <property type="evidence" value="ECO:0007669"/>
    <property type="project" value="UniProtKB-KW"/>
</dbReference>
<proteinExistence type="inferred from homology"/>
<evidence type="ECO:0000256" key="6">
    <source>
        <dbReference type="ARBA" id="ARBA00047407"/>
    </source>
</evidence>
<dbReference type="InterPro" id="IPR000120">
    <property type="entry name" value="Amidase"/>
</dbReference>
<evidence type="ECO:0000256" key="2">
    <source>
        <dbReference type="ARBA" id="ARBA00022598"/>
    </source>
</evidence>
<keyword evidence="3 7" id="KW-0547">Nucleotide-binding</keyword>
<dbReference type="PANTHER" id="PTHR11895:SF151">
    <property type="entry name" value="GLUTAMYL-TRNA(GLN) AMIDOTRANSFERASE SUBUNIT A"/>
    <property type="match status" value="1"/>
</dbReference>
<dbReference type="HAMAP" id="MF_00120">
    <property type="entry name" value="GatA"/>
    <property type="match status" value="1"/>
</dbReference>
<dbReference type="Gene3D" id="3.90.1300.10">
    <property type="entry name" value="Amidase signature (AS) domain"/>
    <property type="match status" value="1"/>
</dbReference>
<dbReference type="SUPFAM" id="SSF75304">
    <property type="entry name" value="Amidase signature (AS) enzymes"/>
    <property type="match status" value="1"/>
</dbReference>
<dbReference type="PANTHER" id="PTHR11895">
    <property type="entry name" value="TRANSAMIDASE"/>
    <property type="match status" value="1"/>
</dbReference>
<dbReference type="Proteomes" id="UP000034316">
    <property type="component" value="Unassembled WGS sequence"/>
</dbReference>
<sequence length="439" mass="48534">MKTIENSKINSDQELKDLFQLIEKEDSQYHSFLSLHKNYARFDENRQGKLANVPIAIKDNICVENTIVTAGSKVLEDFTSPYDATIIEKLQNAGAIIVGKTNLDEFAMGSSTENSAFGPTNNPLDTSLVPGGSSGGSAVTVSANFVPVAIGTDTGGSVRHPASMCGVIGFKPTYGEISRYGVIAMGSSLDQIGIFGNRVGDIETVFNVIRGSDPKDSTSQIEKSKKSAKMHNSEKISLGIPYHFIQKGLSVEVKEKFEMVVEKLREKYEIVDISLPHIDYSLAVYYIIMPVEVASNMARYDGVRYGKNKNSLGDEVKRRIILGTYTSSAGYADKYYHRAQAVRKLILEDFKKVYSQVDYIMMPTSPVLPWKIGEKINDPMSMYLMDIFTVPVNLAGLPAISIPTKRDPLSVGIQFIANQFNDDSLLKDSKEFLEIIKNI</sequence>
<evidence type="ECO:0000259" key="8">
    <source>
        <dbReference type="Pfam" id="PF01425"/>
    </source>
</evidence>
<dbReference type="InterPro" id="IPR036928">
    <property type="entry name" value="AS_sf"/>
</dbReference>
<dbReference type="InterPro" id="IPR023631">
    <property type="entry name" value="Amidase_dom"/>
</dbReference>
<comment type="caution">
    <text evidence="9">The sequence shown here is derived from an EMBL/GenBank/DDBJ whole genome shotgun (WGS) entry which is preliminary data.</text>
</comment>
<dbReference type="GO" id="GO:0030956">
    <property type="term" value="C:glutamyl-tRNA(Gln) amidotransferase complex"/>
    <property type="evidence" value="ECO:0007669"/>
    <property type="project" value="InterPro"/>
</dbReference>
<evidence type="ECO:0000256" key="4">
    <source>
        <dbReference type="ARBA" id="ARBA00022840"/>
    </source>
</evidence>
<dbReference type="PROSITE" id="PS00571">
    <property type="entry name" value="AMIDASES"/>
    <property type="match status" value="1"/>
</dbReference>
<comment type="catalytic activity">
    <reaction evidence="6 7">
        <text>L-glutamyl-tRNA(Gln) + L-glutamine + ATP + H2O = L-glutaminyl-tRNA(Gln) + L-glutamate + ADP + phosphate + H(+)</text>
        <dbReference type="Rhea" id="RHEA:17521"/>
        <dbReference type="Rhea" id="RHEA-COMP:9681"/>
        <dbReference type="Rhea" id="RHEA-COMP:9684"/>
        <dbReference type="ChEBI" id="CHEBI:15377"/>
        <dbReference type="ChEBI" id="CHEBI:15378"/>
        <dbReference type="ChEBI" id="CHEBI:29985"/>
        <dbReference type="ChEBI" id="CHEBI:30616"/>
        <dbReference type="ChEBI" id="CHEBI:43474"/>
        <dbReference type="ChEBI" id="CHEBI:58359"/>
        <dbReference type="ChEBI" id="CHEBI:78520"/>
        <dbReference type="ChEBI" id="CHEBI:78521"/>
        <dbReference type="ChEBI" id="CHEBI:456216"/>
        <dbReference type="EC" id="6.3.5.7"/>
    </reaction>
</comment>
<protein>
    <recommendedName>
        <fullName evidence="7">Glutamyl-tRNA(Gln) amidotransferase subunit A</fullName>
        <shortName evidence="7">Glu-ADT subunit A</shortName>
        <ecNumber evidence="7">6.3.5.7</ecNumber>
    </recommendedName>
</protein>
<dbReference type="EC" id="6.3.5.7" evidence="7"/>
<dbReference type="NCBIfam" id="TIGR00132">
    <property type="entry name" value="gatA"/>
    <property type="match status" value="1"/>
</dbReference>
<dbReference type="EMBL" id="LBRB01000021">
    <property type="protein sequence ID" value="KKP88119.1"/>
    <property type="molecule type" value="Genomic_DNA"/>
</dbReference>
<evidence type="ECO:0000256" key="1">
    <source>
        <dbReference type="ARBA" id="ARBA00008069"/>
    </source>
</evidence>
<dbReference type="Pfam" id="PF01425">
    <property type="entry name" value="Amidase"/>
    <property type="match status" value="1"/>
</dbReference>
<gene>
    <name evidence="7" type="primary">gatA</name>
    <name evidence="9" type="ORF">UR93_C0021G0006</name>
</gene>
<keyword evidence="4 7" id="KW-0067">ATP-binding</keyword>
<dbReference type="InterPro" id="IPR004412">
    <property type="entry name" value="GatA"/>
</dbReference>
<feature type="domain" description="Amidase" evidence="8">
    <location>
        <begin position="40"/>
        <end position="426"/>
    </location>
</feature>
<organism evidence="9 10">
    <name type="scientific">Berkelbacteria bacterium GW2011_GWA2_35_9</name>
    <dbReference type="NCBI Taxonomy" id="1618333"/>
    <lineage>
        <taxon>Bacteria</taxon>
        <taxon>Candidatus Berkelbacteria</taxon>
    </lineage>
</organism>
<keyword evidence="5 7" id="KW-0648">Protein biosynthesis</keyword>
<comment type="subunit">
    <text evidence="7">Heterotrimer of A, B and C subunits.</text>
</comment>
<comment type="function">
    <text evidence="7">Allows the formation of correctly charged Gln-tRNA(Gln) through the transamidation of misacylated Glu-tRNA(Gln) in organisms which lack glutaminyl-tRNA synthetase. The reaction takes place in the presence of glutamine and ATP through an activated gamma-phospho-Glu-tRNA(Gln).</text>
</comment>
<feature type="active site" description="Charge relay system" evidence="7">
    <location>
        <position position="58"/>
    </location>
</feature>
<dbReference type="GO" id="GO:0005524">
    <property type="term" value="F:ATP binding"/>
    <property type="evidence" value="ECO:0007669"/>
    <property type="project" value="UniProtKB-KW"/>
</dbReference>
<name>A0A0G0D1J7_9BACT</name>
<keyword evidence="9" id="KW-0808">Transferase</keyword>
<evidence type="ECO:0000256" key="3">
    <source>
        <dbReference type="ARBA" id="ARBA00022741"/>
    </source>
</evidence>
<comment type="similarity">
    <text evidence="1 7">Belongs to the amidase family. GatA subfamily.</text>
</comment>
<accession>A0A0G0D1J7</accession>
<evidence type="ECO:0000256" key="7">
    <source>
        <dbReference type="HAMAP-Rule" id="MF_00120"/>
    </source>
</evidence>
<dbReference type="InterPro" id="IPR020556">
    <property type="entry name" value="Amidase_CS"/>
</dbReference>
<evidence type="ECO:0000256" key="5">
    <source>
        <dbReference type="ARBA" id="ARBA00022917"/>
    </source>
</evidence>
<dbReference type="GO" id="GO:0050567">
    <property type="term" value="F:glutaminyl-tRNA synthase (glutamine-hydrolyzing) activity"/>
    <property type="evidence" value="ECO:0007669"/>
    <property type="project" value="UniProtKB-UniRule"/>
</dbReference>
<feature type="active site" description="Acyl-ester intermediate" evidence="7">
    <location>
        <position position="157"/>
    </location>
</feature>
<feature type="active site" description="Charge relay system" evidence="7">
    <location>
        <position position="133"/>
    </location>
</feature>
<dbReference type="GO" id="GO:0006412">
    <property type="term" value="P:translation"/>
    <property type="evidence" value="ECO:0007669"/>
    <property type="project" value="UniProtKB-UniRule"/>
</dbReference>
<dbReference type="PATRIC" id="fig|1618333.3.peg.536"/>
<evidence type="ECO:0000313" key="10">
    <source>
        <dbReference type="Proteomes" id="UP000034316"/>
    </source>
</evidence>
<dbReference type="AlphaFoldDB" id="A0A0G0D1J7"/>